<dbReference type="Proteomes" id="UP000662747">
    <property type="component" value="Chromosome"/>
</dbReference>
<reference evidence="1 2" key="1">
    <citation type="submission" date="2021-02" db="EMBL/GenBank/DDBJ databases">
        <title>De Novo genome assembly of isolated myxobacteria.</title>
        <authorList>
            <person name="Stevens D.C."/>
        </authorList>
    </citation>
    <scope>NUCLEOTIDE SEQUENCE [LARGE SCALE GENOMIC DNA]</scope>
    <source>
        <strain evidence="2">SCPEA02</strain>
    </source>
</reference>
<protein>
    <recommendedName>
        <fullName evidence="3">Transposase</fullName>
    </recommendedName>
</protein>
<name>A0ABX7NQS1_9BACT</name>
<evidence type="ECO:0000313" key="1">
    <source>
        <dbReference type="EMBL" id="QSQ20773.1"/>
    </source>
</evidence>
<sequence>MSAPEPRTFAREREEMARHTIPQLIDLLESEDLRTRFLAEMVLRDATST</sequence>
<evidence type="ECO:0000313" key="2">
    <source>
        <dbReference type="Proteomes" id="UP000662747"/>
    </source>
</evidence>
<gene>
    <name evidence="1" type="ORF">JY651_36920</name>
</gene>
<keyword evidence="2" id="KW-1185">Reference proteome</keyword>
<proteinExistence type="predicted"/>
<evidence type="ECO:0008006" key="3">
    <source>
        <dbReference type="Google" id="ProtNLM"/>
    </source>
</evidence>
<organism evidence="1 2">
    <name type="scientific">Pyxidicoccus parkwayensis</name>
    <dbReference type="NCBI Taxonomy" id="2813578"/>
    <lineage>
        <taxon>Bacteria</taxon>
        <taxon>Pseudomonadati</taxon>
        <taxon>Myxococcota</taxon>
        <taxon>Myxococcia</taxon>
        <taxon>Myxococcales</taxon>
        <taxon>Cystobacterineae</taxon>
        <taxon>Myxococcaceae</taxon>
        <taxon>Pyxidicoccus</taxon>
    </lineage>
</organism>
<dbReference type="RefSeq" id="WP_206722353.1">
    <property type="nucleotide sequence ID" value="NZ_CP071090.1"/>
</dbReference>
<accession>A0ABX7NQS1</accession>
<dbReference type="EMBL" id="CP071090">
    <property type="protein sequence ID" value="QSQ20773.1"/>
    <property type="molecule type" value="Genomic_DNA"/>
</dbReference>